<dbReference type="EMBL" id="AOMD01000012">
    <property type="protein sequence ID" value="EMA46689.1"/>
    <property type="molecule type" value="Genomic_DNA"/>
</dbReference>
<dbReference type="InterPro" id="IPR013196">
    <property type="entry name" value="HTH_11"/>
</dbReference>
<dbReference type="SUPFAM" id="SSF46785">
    <property type="entry name" value="Winged helix' DNA-binding domain"/>
    <property type="match status" value="1"/>
</dbReference>
<dbReference type="AlphaFoldDB" id="M0MPN2"/>
<name>M0MPN2_9EURY</name>
<protein>
    <recommendedName>
        <fullName evidence="1">Helix-turn-helix type 11 domain-containing protein</fullName>
    </recommendedName>
</protein>
<dbReference type="Gene3D" id="1.10.10.10">
    <property type="entry name" value="Winged helix-like DNA-binding domain superfamily/Winged helix DNA-binding domain"/>
    <property type="match status" value="1"/>
</dbReference>
<gene>
    <name evidence="2" type="ORF">C449_03446</name>
</gene>
<evidence type="ECO:0000313" key="2">
    <source>
        <dbReference type="EMBL" id="EMA46689.1"/>
    </source>
</evidence>
<reference evidence="2 3" key="1">
    <citation type="journal article" date="2014" name="PLoS Genet.">
        <title>Phylogenetically driven sequencing of extremely halophilic archaea reveals strategies for static and dynamic osmo-response.</title>
        <authorList>
            <person name="Becker E.A."/>
            <person name="Seitzer P.M."/>
            <person name="Tritt A."/>
            <person name="Larsen D."/>
            <person name="Krusor M."/>
            <person name="Yao A.I."/>
            <person name="Wu D."/>
            <person name="Madern D."/>
            <person name="Eisen J.A."/>
            <person name="Darling A.E."/>
            <person name="Facciotti M.T."/>
        </authorList>
    </citation>
    <scope>NUCLEOTIDE SEQUENCE [LARGE SCALE GENOMIC DNA]</scope>
    <source>
        <strain evidence="2 3">DSM 5350</strain>
    </source>
</reference>
<sequence length="121" mass="13879">MSRNRSDSGEFIESVTLAAVVEVFNEVEGPVVTSGDVADALGCSRETARRKLKELHEKGRVSRRKTAGRVVWWRTDSERSRGGSAEPLRELVGLVDEERAERVKRRSREFREEFNDRMDTR</sequence>
<comment type="caution">
    <text evidence="2">The sequence shown here is derived from an EMBL/GenBank/DDBJ whole genome shotgun (WGS) entry which is preliminary data.</text>
</comment>
<feature type="domain" description="Helix-turn-helix type 11" evidence="1">
    <location>
        <begin position="18"/>
        <end position="59"/>
    </location>
</feature>
<dbReference type="InterPro" id="IPR036390">
    <property type="entry name" value="WH_DNA-bd_sf"/>
</dbReference>
<dbReference type="STRING" id="1227455.C449_03446"/>
<dbReference type="RefSeq" id="WP_006076511.1">
    <property type="nucleotide sequence ID" value="NZ_AOMD01000012.1"/>
</dbReference>
<dbReference type="PATRIC" id="fig|1227455.4.peg.700"/>
<dbReference type="OrthoDB" id="214902at2157"/>
<evidence type="ECO:0000313" key="3">
    <source>
        <dbReference type="Proteomes" id="UP000011669"/>
    </source>
</evidence>
<accession>M0MPN2</accession>
<evidence type="ECO:0000259" key="1">
    <source>
        <dbReference type="Pfam" id="PF08279"/>
    </source>
</evidence>
<dbReference type="Proteomes" id="UP000011669">
    <property type="component" value="Unassembled WGS sequence"/>
</dbReference>
<keyword evidence="3" id="KW-1185">Reference proteome</keyword>
<proteinExistence type="predicted"/>
<organism evidence="2 3">
    <name type="scientific">Halococcus saccharolyticus DSM 5350</name>
    <dbReference type="NCBI Taxonomy" id="1227455"/>
    <lineage>
        <taxon>Archaea</taxon>
        <taxon>Methanobacteriati</taxon>
        <taxon>Methanobacteriota</taxon>
        <taxon>Stenosarchaea group</taxon>
        <taxon>Halobacteria</taxon>
        <taxon>Halobacteriales</taxon>
        <taxon>Halococcaceae</taxon>
        <taxon>Halococcus</taxon>
    </lineage>
</organism>
<dbReference type="Pfam" id="PF08279">
    <property type="entry name" value="HTH_11"/>
    <property type="match status" value="1"/>
</dbReference>
<dbReference type="InParanoid" id="M0MPN2"/>
<dbReference type="InterPro" id="IPR036388">
    <property type="entry name" value="WH-like_DNA-bd_sf"/>
</dbReference>